<protein>
    <submittedName>
        <fullName evidence="1">Uncharacterized protein</fullName>
    </submittedName>
</protein>
<reference evidence="1 2" key="1">
    <citation type="submission" date="2018-11" db="EMBL/GenBank/DDBJ databases">
        <title>The Potential of Streptomyces as Biocontrol Agents against the Tomato grey mould, Botrytis cinerea (Gray mold) Frontiers in Microbiology.</title>
        <authorList>
            <person name="Li D."/>
        </authorList>
    </citation>
    <scope>NUCLEOTIDE SEQUENCE [LARGE SCALE GENOMIC DNA]</scope>
    <source>
        <strain evidence="1 2">NEAU-LD23</strain>
    </source>
</reference>
<proteinExistence type="predicted"/>
<accession>A0A3M8WZM2</accession>
<evidence type="ECO:0000313" key="2">
    <source>
        <dbReference type="Proteomes" id="UP000275401"/>
    </source>
</evidence>
<dbReference type="EMBL" id="RIBZ01000093">
    <property type="protein sequence ID" value="RNG33573.1"/>
    <property type="molecule type" value="Genomic_DNA"/>
</dbReference>
<keyword evidence="2" id="KW-1185">Reference proteome</keyword>
<dbReference type="Proteomes" id="UP000275401">
    <property type="component" value="Unassembled WGS sequence"/>
</dbReference>
<sequence length="118" mass="12843">MARAFPGAITETRTSALRGDTVLDFDVELAPDVWVSGTAAMPAPDYASIGLIDVTADESAVFAQWLRDTYLPSRNCVRFLSSFVMENGDETPWQLPSNGDAQDLALVMHRHIATAQAE</sequence>
<evidence type="ECO:0000313" key="1">
    <source>
        <dbReference type="EMBL" id="RNG33573.1"/>
    </source>
</evidence>
<gene>
    <name evidence="1" type="ORF">EEJ42_07160</name>
</gene>
<organism evidence="1 2">
    <name type="scientific">Streptomyces botrytidirepellens</name>
    <dbReference type="NCBI Taxonomy" id="2486417"/>
    <lineage>
        <taxon>Bacteria</taxon>
        <taxon>Bacillati</taxon>
        <taxon>Actinomycetota</taxon>
        <taxon>Actinomycetes</taxon>
        <taxon>Kitasatosporales</taxon>
        <taxon>Streptomycetaceae</taxon>
        <taxon>Streptomyces</taxon>
    </lineage>
</organism>
<comment type="caution">
    <text evidence="1">The sequence shown here is derived from an EMBL/GenBank/DDBJ whole genome shotgun (WGS) entry which is preliminary data.</text>
</comment>
<name>A0A3M8WZM2_9ACTN</name>
<dbReference type="AlphaFoldDB" id="A0A3M8WZM2"/>